<sequence length="190" mass="20945">MNYTIEGSDQLINGANCTIEGSDQLINGANCSAVADGFIVSFNTTGLSADYYVIIFQLEKIDHETAFKRAYASIIPIPTSANVNISIINVKINEIFYIKVNYTDRSDQLINNATCSVIWAGTHDINVVANPFIVFFDTTGLALGGYTVRFQLEYPGYETELISTTVLVGERKSYISKILLNQLETTSDDI</sequence>
<organism evidence="1">
    <name type="scientific">marine sediment metagenome</name>
    <dbReference type="NCBI Taxonomy" id="412755"/>
    <lineage>
        <taxon>unclassified sequences</taxon>
        <taxon>metagenomes</taxon>
        <taxon>ecological metagenomes</taxon>
    </lineage>
</organism>
<gene>
    <name evidence="1" type="ORF">S03H2_24284</name>
</gene>
<feature type="non-terminal residue" evidence="1">
    <location>
        <position position="190"/>
    </location>
</feature>
<accession>X1EUH2</accession>
<proteinExistence type="predicted"/>
<protein>
    <submittedName>
        <fullName evidence="1">Uncharacterized protein</fullName>
    </submittedName>
</protein>
<reference evidence="1" key="1">
    <citation type="journal article" date="2014" name="Front. Microbiol.">
        <title>High frequency of phylogenetically diverse reductive dehalogenase-homologous genes in deep subseafloor sedimentary metagenomes.</title>
        <authorList>
            <person name="Kawai M."/>
            <person name="Futagami T."/>
            <person name="Toyoda A."/>
            <person name="Takaki Y."/>
            <person name="Nishi S."/>
            <person name="Hori S."/>
            <person name="Arai W."/>
            <person name="Tsubouchi T."/>
            <person name="Morono Y."/>
            <person name="Uchiyama I."/>
            <person name="Ito T."/>
            <person name="Fujiyama A."/>
            <person name="Inagaki F."/>
            <person name="Takami H."/>
        </authorList>
    </citation>
    <scope>NUCLEOTIDE SEQUENCE</scope>
    <source>
        <strain evidence="1">Expedition CK06-06</strain>
    </source>
</reference>
<dbReference type="AlphaFoldDB" id="X1EUH2"/>
<evidence type="ECO:0000313" key="1">
    <source>
        <dbReference type="EMBL" id="GAH37016.1"/>
    </source>
</evidence>
<comment type="caution">
    <text evidence="1">The sequence shown here is derived from an EMBL/GenBank/DDBJ whole genome shotgun (WGS) entry which is preliminary data.</text>
</comment>
<name>X1EUH2_9ZZZZ</name>
<dbReference type="EMBL" id="BARU01013455">
    <property type="protein sequence ID" value="GAH37016.1"/>
    <property type="molecule type" value="Genomic_DNA"/>
</dbReference>